<keyword evidence="3" id="KW-0862">Zinc</keyword>
<proteinExistence type="inferred from homology"/>
<accession>A0A9N8H361</accession>
<evidence type="ECO:0000313" key="8">
    <source>
        <dbReference type="Proteomes" id="UP001153069"/>
    </source>
</evidence>
<evidence type="ECO:0000256" key="4">
    <source>
        <dbReference type="ARBA" id="ARBA00038101"/>
    </source>
</evidence>
<feature type="domain" description="MYND-type" evidence="6">
    <location>
        <begin position="12"/>
        <end position="53"/>
    </location>
</feature>
<dbReference type="PANTHER" id="PTHR11102:SF147">
    <property type="entry name" value="SEL1L ADAPTOR SUBUNIT OF ERAD E3 UBIQUITIN LIGASE"/>
    <property type="match status" value="1"/>
</dbReference>
<dbReference type="GO" id="GO:0036503">
    <property type="term" value="P:ERAD pathway"/>
    <property type="evidence" value="ECO:0007669"/>
    <property type="project" value="TreeGrafter"/>
</dbReference>
<keyword evidence="8" id="KW-1185">Reference proteome</keyword>
<keyword evidence="2 5" id="KW-0863">Zinc-finger</keyword>
<dbReference type="InterPro" id="IPR002893">
    <property type="entry name" value="Znf_MYND"/>
</dbReference>
<dbReference type="GO" id="GO:0008270">
    <property type="term" value="F:zinc ion binding"/>
    <property type="evidence" value="ECO:0007669"/>
    <property type="project" value="UniProtKB-KW"/>
</dbReference>
<dbReference type="Gene3D" id="6.10.140.2220">
    <property type="match status" value="1"/>
</dbReference>
<keyword evidence="1" id="KW-0479">Metal-binding</keyword>
<evidence type="ECO:0000259" key="6">
    <source>
        <dbReference type="PROSITE" id="PS50865"/>
    </source>
</evidence>
<sequence length="336" mass="36623">MPEPTPLQLQACGACGKSAGEDLKLKRCSACKYVSYCNADCQKSAWKSHKKICEKHKFSKELLDILDSSPTGEAIDWTPETECPICMVPMPHDGRNINYSVCCGKMTCQACFTQHSQAAMKNRTTPPTSLFDMMPPCSFCRHPVPRSNEERLTLLKARIKLGDAHGMETMAGSFLNGAGVVKDEYVAFRLLKQAADHGSASAARMAGQFYELGNAGVPKDLEKAKELYIMGAEGGNSLSRTQLGMFEIKQENYVEGIAHLKIAAAAGHDLALDTLKQGRGLGFVSEEEVLESAKALHAAKEVIESDARKAIHPMMRNMMDDKDVTSSVNATLDKLG</sequence>
<dbReference type="SMART" id="SM00671">
    <property type="entry name" value="SEL1"/>
    <property type="match status" value="3"/>
</dbReference>
<gene>
    <name evidence="7" type="ORF">SEMRO_32_G020570.1</name>
</gene>
<dbReference type="InterPro" id="IPR050767">
    <property type="entry name" value="Sel1_AlgK"/>
</dbReference>
<dbReference type="PROSITE" id="PS01360">
    <property type="entry name" value="ZF_MYND_1"/>
    <property type="match status" value="1"/>
</dbReference>
<evidence type="ECO:0000256" key="3">
    <source>
        <dbReference type="ARBA" id="ARBA00022833"/>
    </source>
</evidence>
<comment type="caution">
    <text evidence="7">The sequence shown here is derived from an EMBL/GenBank/DDBJ whole genome shotgun (WGS) entry which is preliminary data.</text>
</comment>
<dbReference type="InterPro" id="IPR006597">
    <property type="entry name" value="Sel1-like"/>
</dbReference>
<comment type="similarity">
    <text evidence="4">Belongs to the sel-1 family.</text>
</comment>
<dbReference type="Pfam" id="PF01753">
    <property type="entry name" value="zf-MYND"/>
    <property type="match status" value="1"/>
</dbReference>
<evidence type="ECO:0000256" key="1">
    <source>
        <dbReference type="ARBA" id="ARBA00022723"/>
    </source>
</evidence>
<name>A0A9N8H361_9STRA</name>
<dbReference type="SUPFAM" id="SSF144232">
    <property type="entry name" value="HIT/MYND zinc finger-like"/>
    <property type="match status" value="1"/>
</dbReference>
<organism evidence="7 8">
    <name type="scientific">Seminavis robusta</name>
    <dbReference type="NCBI Taxonomy" id="568900"/>
    <lineage>
        <taxon>Eukaryota</taxon>
        <taxon>Sar</taxon>
        <taxon>Stramenopiles</taxon>
        <taxon>Ochrophyta</taxon>
        <taxon>Bacillariophyta</taxon>
        <taxon>Bacillariophyceae</taxon>
        <taxon>Bacillariophycidae</taxon>
        <taxon>Naviculales</taxon>
        <taxon>Naviculaceae</taxon>
        <taxon>Seminavis</taxon>
    </lineage>
</organism>
<protein>
    <submittedName>
        <fullName evidence="7">Sel1 repeat</fullName>
    </submittedName>
</protein>
<reference evidence="7" key="1">
    <citation type="submission" date="2020-06" db="EMBL/GenBank/DDBJ databases">
        <authorList>
            <consortium name="Plant Systems Biology data submission"/>
        </authorList>
    </citation>
    <scope>NUCLEOTIDE SEQUENCE</scope>
    <source>
        <strain evidence="7">D6</strain>
    </source>
</reference>
<dbReference type="PANTHER" id="PTHR11102">
    <property type="entry name" value="SEL-1-LIKE PROTEIN"/>
    <property type="match status" value="1"/>
</dbReference>
<evidence type="ECO:0000313" key="7">
    <source>
        <dbReference type="EMBL" id="CAB9498117.1"/>
    </source>
</evidence>
<dbReference type="EMBL" id="CAICTM010000032">
    <property type="protein sequence ID" value="CAB9498117.1"/>
    <property type="molecule type" value="Genomic_DNA"/>
</dbReference>
<dbReference type="Proteomes" id="UP001153069">
    <property type="component" value="Unassembled WGS sequence"/>
</dbReference>
<dbReference type="Gene3D" id="1.25.40.10">
    <property type="entry name" value="Tetratricopeptide repeat domain"/>
    <property type="match status" value="1"/>
</dbReference>
<dbReference type="AlphaFoldDB" id="A0A9N8H361"/>
<evidence type="ECO:0000256" key="2">
    <source>
        <dbReference type="ARBA" id="ARBA00022771"/>
    </source>
</evidence>
<dbReference type="OrthoDB" id="40126at2759"/>
<evidence type="ECO:0000256" key="5">
    <source>
        <dbReference type="PROSITE-ProRule" id="PRU00134"/>
    </source>
</evidence>
<dbReference type="GO" id="GO:0005789">
    <property type="term" value="C:endoplasmic reticulum membrane"/>
    <property type="evidence" value="ECO:0007669"/>
    <property type="project" value="TreeGrafter"/>
</dbReference>
<dbReference type="InterPro" id="IPR011990">
    <property type="entry name" value="TPR-like_helical_dom_sf"/>
</dbReference>
<dbReference type="SUPFAM" id="SSF81901">
    <property type="entry name" value="HCP-like"/>
    <property type="match status" value="1"/>
</dbReference>
<dbReference type="PROSITE" id="PS50865">
    <property type="entry name" value="ZF_MYND_2"/>
    <property type="match status" value="1"/>
</dbReference>
<dbReference type="Pfam" id="PF08238">
    <property type="entry name" value="Sel1"/>
    <property type="match status" value="3"/>
</dbReference>